<dbReference type="EMBL" id="DXEI01000095">
    <property type="protein sequence ID" value="HIX95086.1"/>
    <property type="molecule type" value="Genomic_DNA"/>
</dbReference>
<dbReference type="InterPro" id="IPR003797">
    <property type="entry name" value="DegV"/>
</dbReference>
<name>A0A9D1Y1U6_9FIRM</name>
<keyword evidence="1" id="KW-0446">Lipid-binding</keyword>
<dbReference type="Gene3D" id="3.40.50.10440">
    <property type="entry name" value="Dihydroxyacetone kinase, domain 1"/>
    <property type="match status" value="1"/>
</dbReference>
<dbReference type="AlphaFoldDB" id="A0A9D1Y1U6"/>
<sequence>MQPYVFFTDSTCDLTPDLVQEMDAHVLPMSFTLDGQSYRNYPDNRELSPHAFYDKLRAGSMSTTSQVAITDYEQAFTPFLEQGQDIFYLAFSSGLSGTYQASKVAIEDLQERYPGRRIVSVDSLQASMGEGLFAYTLAMMRQNGATLDELEAFATQNVQRFCAWFTVDDLMFLKRGGRLSGAAAVAGTLLGIKPVLHVDPEGHLVAMEKVRGRRASLDALVKHFAQSADKNYAEMTVFISHGDCLEDCQYVADKIKAYGVKRVCIGDIGPVIGAHSGPGTVALFFVGGPR</sequence>
<protein>
    <submittedName>
        <fullName evidence="2">DegV family protein</fullName>
    </submittedName>
</protein>
<dbReference type="GO" id="GO:0008289">
    <property type="term" value="F:lipid binding"/>
    <property type="evidence" value="ECO:0007669"/>
    <property type="project" value="UniProtKB-KW"/>
</dbReference>
<evidence type="ECO:0000313" key="2">
    <source>
        <dbReference type="EMBL" id="HIX95086.1"/>
    </source>
</evidence>
<dbReference type="PANTHER" id="PTHR33434">
    <property type="entry name" value="DEGV DOMAIN-CONTAINING PROTEIN DR_1986-RELATED"/>
    <property type="match status" value="1"/>
</dbReference>
<dbReference type="Pfam" id="PF02645">
    <property type="entry name" value="DegV"/>
    <property type="match status" value="1"/>
</dbReference>
<evidence type="ECO:0000313" key="3">
    <source>
        <dbReference type="Proteomes" id="UP000886751"/>
    </source>
</evidence>
<organism evidence="2 3">
    <name type="scientific">Candidatus Gemmiger excrementipullorum</name>
    <dbReference type="NCBI Taxonomy" id="2838610"/>
    <lineage>
        <taxon>Bacteria</taxon>
        <taxon>Bacillati</taxon>
        <taxon>Bacillota</taxon>
        <taxon>Clostridia</taxon>
        <taxon>Eubacteriales</taxon>
        <taxon>Gemmiger</taxon>
    </lineage>
</organism>
<reference evidence="2" key="2">
    <citation type="submission" date="2021-04" db="EMBL/GenBank/DDBJ databases">
        <authorList>
            <person name="Gilroy R."/>
        </authorList>
    </citation>
    <scope>NUCLEOTIDE SEQUENCE</scope>
    <source>
        <strain evidence="2">ChiHecec2B26-7398</strain>
    </source>
</reference>
<dbReference type="NCBIfam" id="TIGR00762">
    <property type="entry name" value="DegV"/>
    <property type="match status" value="1"/>
</dbReference>
<dbReference type="Proteomes" id="UP000886751">
    <property type="component" value="Unassembled WGS sequence"/>
</dbReference>
<dbReference type="Gene3D" id="2.20.28.50">
    <property type="entry name" value="degv family protein"/>
    <property type="match status" value="1"/>
</dbReference>
<evidence type="ECO:0000256" key="1">
    <source>
        <dbReference type="ARBA" id="ARBA00023121"/>
    </source>
</evidence>
<reference evidence="2" key="1">
    <citation type="journal article" date="2021" name="PeerJ">
        <title>Extensive microbial diversity within the chicken gut microbiome revealed by metagenomics and culture.</title>
        <authorList>
            <person name="Gilroy R."/>
            <person name="Ravi A."/>
            <person name="Getino M."/>
            <person name="Pursley I."/>
            <person name="Horton D.L."/>
            <person name="Alikhan N.F."/>
            <person name="Baker D."/>
            <person name="Gharbi K."/>
            <person name="Hall N."/>
            <person name="Watson M."/>
            <person name="Adriaenssens E.M."/>
            <person name="Foster-Nyarko E."/>
            <person name="Jarju S."/>
            <person name="Secka A."/>
            <person name="Antonio M."/>
            <person name="Oren A."/>
            <person name="Chaudhuri R.R."/>
            <person name="La Ragione R."/>
            <person name="Hildebrand F."/>
            <person name="Pallen M.J."/>
        </authorList>
    </citation>
    <scope>NUCLEOTIDE SEQUENCE</scope>
    <source>
        <strain evidence="2">ChiHecec2B26-7398</strain>
    </source>
</reference>
<dbReference type="PROSITE" id="PS51482">
    <property type="entry name" value="DEGV"/>
    <property type="match status" value="1"/>
</dbReference>
<dbReference type="InterPro" id="IPR050270">
    <property type="entry name" value="DegV_domain_contain"/>
</dbReference>
<dbReference type="SUPFAM" id="SSF82549">
    <property type="entry name" value="DAK1/DegV-like"/>
    <property type="match status" value="1"/>
</dbReference>
<dbReference type="InterPro" id="IPR043168">
    <property type="entry name" value="DegV_C"/>
</dbReference>
<proteinExistence type="predicted"/>
<comment type="caution">
    <text evidence="2">The sequence shown here is derived from an EMBL/GenBank/DDBJ whole genome shotgun (WGS) entry which is preliminary data.</text>
</comment>
<gene>
    <name evidence="2" type="ORF">H9846_06480</name>
</gene>
<dbReference type="Gene3D" id="3.30.1180.10">
    <property type="match status" value="1"/>
</dbReference>
<accession>A0A9D1Y1U6</accession>
<dbReference type="PANTHER" id="PTHR33434:SF2">
    <property type="entry name" value="FATTY ACID-BINDING PROTEIN TM_1468"/>
    <property type="match status" value="1"/>
</dbReference>